<name>A0A4Q1RL26_9FIRM</name>
<dbReference type="PANTHER" id="PTHR23044:SF61">
    <property type="entry name" value="3'-5' EXORIBONUCLEASE 1-RELATED"/>
    <property type="match status" value="1"/>
</dbReference>
<dbReference type="EMBL" id="SDKC01000001">
    <property type="protein sequence ID" value="RXS76482.1"/>
    <property type="molecule type" value="Genomic_DNA"/>
</dbReference>
<evidence type="ECO:0000256" key="1">
    <source>
        <dbReference type="ARBA" id="ARBA00022722"/>
    </source>
</evidence>
<keyword evidence="1" id="KW-0540">Nuclease</keyword>
<sequence>MNYIVFDLEWNQCPYGKGQENERIPFEIIEIGAVKLNSERQIIDQYQVLIQPRVYKKLHHRTREIIQMDMKLLEREGIPFYRAVKEFLKWCGEDALFCSWGNSDLLELQRNMKYYGILQLLKGPIRYLDVQKLFSIDREDGDSRRSLEYAVDVLEIEKQQEFHRALADSWYTAKVLMRLRSEIVDTFYSIDCYQNPKRKEEEIKVFYPGYEKFISREFDSKEEAMADKEITSSRCHLCRKNIRKKIRWFAAGQKNYYCLAYCPVHGWMKGKIRMKKTEQGRVFAVKTMKYTTEEEAMEIRTKKEEIKRKRRARKKGEK</sequence>
<reference evidence="5 6" key="1">
    <citation type="submission" date="2019-01" db="EMBL/GenBank/DDBJ databases">
        <title>Blautia sp. nov. KGMB01111 isolated human feces.</title>
        <authorList>
            <person name="Park J.-E."/>
            <person name="Kim J.-S."/>
            <person name="Park S.-H."/>
        </authorList>
    </citation>
    <scope>NUCLEOTIDE SEQUENCE [LARGE SCALE GENOMIC DNA]</scope>
    <source>
        <strain evidence="5 6">KGMB01111</strain>
    </source>
</reference>
<evidence type="ECO:0000313" key="5">
    <source>
        <dbReference type="EMBL" id="RXS76482.1"/>
    </source>
</evidence>
<protein>
    <submittedName>
        <fullName evidence="5">Exonuclease domain-containing protein</fullName>
    </submittedName>
</protein>
<proteinExistence type="predicted"/>
<dbReference type="SUPFAM" id="SSF53098">
    <property type="entry name" value="Ribonuclease H-like"/>
    <property type="match status" value="1"/>
</dbReference>
<evidence type="ECO:0000259" key="4">
    <source>
        <dbReference type="SMART" id="SM00479"/>
    </source>
</evidence>
<evidence type="ECO:0000256" key="2">
    <source>
        <dbReference type="ARBA" id="ARBA00022801"/>
    </source>
</evidence>
<dbReference type="InterPro" id="IPR012337">
    <property type="entry name" value="RNaseH-like_sf"/>
</dbReference>
<dbReference type="GO" id="GO:0000175">
    <property type="term" value="F:3'-5'-RNA exonuclease activity"/>
    <property type="evidence" value="ECO:0007669"/>
    <property type="project" value="InterPro"/>
</dbReference>
<keyword evidence="3 5" id="KW-0269">Exonuclease</keyword>
<dbReference type="Proteomes" id="UP000290106">
    <property type="component" value="Unassembled WGS sequence"/>
</dbReference>
<dbReference type="PANTHER" id="PTHR23044">
    <property type="entry name" value="3'-5' EXONUCLEASE ERI1-RELATED"/>
    <property type="match status" value="1"/>
</dbReference>
<dbReference type="AlphaFoldDB" id="A0A4Q1RL26"/>
<dbReference type="GO" id="GO:0003676">
    <property type="term" value="F:nucleic acid binding"/>
    <property type="evidence" value="ECO:0007669"/>
    <property type="project" value="InterPro"/>
</dbReference>
<evidence type="ECO:0000256" key="3">
    <source>
        <dbReference type="ARBA" id="ARBA00022839"/>
    </source>
</evidence>
<comment type="caution">
    <text evidence="5">The sequence shown here is derived from an EMBL/GenBank/DDBJ whole genome shotgun (WGS) entry which is preliminary data.</text>
</comment>
<dbReference type="SMART" id="SM00479">
    <property type="entry name" value="EXOIII"/>
    <property type="match status" value="1"/>
</dbReference>
<evidence type="ECO:0000313" key="6">
    <source>
        <dbReference type="Proteomes" id="UP000290106"/>
    </source>
</evidence>
<dbReference type="InterPro" id="IPR047201">
    <property type="entry name" value="ERI-1_3'hExo-like"/>
</dbReference>
<dbReference type="Gene3D" id="3.30.420.10">
    <property type="entry name" value="Ribonuclease H-like superfamily/Ribonuclease H"/>
    <property type="match status" value="1"/>
</dbReference>
<keyword evidence="2" id="KW-0378">Hydrolase</keyword>
<accession>A0A4Q1RL26</accession>
<gene>
    <name evidence="5" type="ORF">ETP43_15580</name>
</gene>
<feature type="domain" description="Exonuclease" evidence="4">
    <location>
        <begin position="2"/>
        <end position="185"/>
    </location>
</feature>
<dbReference type="Pfam" id="PF00929">
    <property type="entry name" value="RNase_T"/>
    <property type="match status" value="1"/>
</dbReference>
<organism evidence="5 6">
    <name type="scientific">Blautia faecicola</name>
    <dbReference type="NCBI Taxonomy" id="2509240"/>
    <lineage>
        <taxon>Bacteria</taxon>
        <taxon>Bacillati</taxon>
        <taxon>Bacillota</taxon>
        <taxon>Clostridia</taxon>
        <taxon>Lachnospirales</taxon>
        <taxon>Lachnospiraceae</taxon>
        <taxon>Blautia</taxon>
    </lineage>
</organism>
<dbReference type="RefSeq" id="WP_022172863.1">
    <property type="nucleotide sequence ID" value="NZ_SDKC01000001.1"/>
</dbReference>
<dbReference type="OrthoDB" id="159416at2"/>
<dbReference type="InterPro" id="IPR051274">
    <property type="entry name" value="3-5_Exoribonuclease"/>
</dbReference>
<dbReference type="InterPro" id="IPR036397">
    <property type="entry name" value="RNaseH_sf"/>
</dbReference>
<dbReference type="InterPro" id="IPR013520">
    <property type="entry name" value="Ribonucl_H"/>
</dbReference>
<dbReference type="CDD" id="cd06133">
    <property type="entry name" value="ERI-1_3'hExo_like"/>
    <property type="match status" value="1"/>
</dbReference>
<keyword evidence="6" id="KW-1185">Reference proteome</keyword>